<dbReference type="GO" id="GO:0016747">
    <property type="term" value="F:acyltransferase activity, transferring groups other than amino-acyl groups"/>
    <property type="evidence" value="ECO:0007669"/>
    <property type="project" value="InterPro"/>
</dbReference>
<dbReference type="InterPro" id="IPR050879">
    <property type="entry name" value="Acyltransferase_3"/>
</dbReference>
<feature type="transmembrane region" description="Helical" evidence="1">
    <location>
        <begin position="101"/>
        <end position="121"/>
    </location>
</feature>
<feature type="transmembrane region" description="Helical" evidence="1">
    <location>
        <begin position="159"/>
        <end position="177"/>
    </location>
</feature>
<keyword evidence="4" id="KW-1185">Reference proteome</keyword>
<feature type="transmembrane region" description="Helical" evidence="1">
    <location>
        <begin position="218"/>
        <end position="237"/>
    </location>
</feature>
<comment type="caution">
    <text evidence="3">The sequence shown here is derived from an EMBL/GenBank/DDBJ whole genome shotgun (WGS) entry which is preliminary data.</text>
</comment>
<dbReference type="RefSeq" id="WP_130420816.1">
    <property type="nucleotide sequence ID" value="NZ_SHKW01000001.1"/>
</dbReference>
<dbReference type="EMBL" id="SHKW01000001">
    <property type="protein sequence ID" value="RZU42768.1"/>
    <property type="molecule type" value="Genomic_DNA"/>
</dbReference>
<proteinExistence type="predicted"/>
<keyword evidence="1" id="KW-1133">Transmembrane helix</keyword>
<feature type="transmembrane region" description="Helical" evidence="1">
    <location>
        <begin position="342"/>
        <end position="365"/>
    </location>
</feature>
<organism evidence="3 4">
    <name type="scientific">Edaphobacter modestus</name>
    <dbReference type="NCBI Taxonomy" id="388466"/>
    <lineage>
        <taxon>Bacteria</taxon>
        <taxon>Pseudomonadati</taxon>
        <taxon>Acidobacteriota</taxon>
        <taxon>Terriglobia</taxon>
        <taxon>Terriglobales</taxon>
        <taxon>Acidobacteriaceae</taxon>
        <taxon>Edaphobacter</taxon>
    </lineage>
</organism>
<dbReference type="Proteomes" id="UP000292958">
    <property type="component" value="Unassembled WGS sequence"/>
</dbReference>
<dbReference type="GO" id="GO:0016020">
    <property type="term" value="C:membrane"/>
    <property type="evidence" value="ECO:0007669"/>
    <property type="project" value="TreeGrafter"/>
</dbReference>
<feature type="transmembrane region" description="Helical" evidence="1">
    <location>
        <begin position="277"/>
        <end position="295"/>
    </location>
</feature>
<dbReference type="OrthoDB" id="9767863at2"/>
<protein>
    <submittedName>
        <fullName evidence="3">Peptidoglycan/LPS O-acetylase OafA/YrhL</fullName>
    </submittedName>
</protein>
<sequence>MRSSPTTSMTRDWGRIDGVDLLRGLSILFVLMNHVNMRLLSAKVPYTKGLSPQLVSSLVWNGQFGVQMFFVISGFLITSTSIRRWGSLHALSVKDFYVLRFARIAPLLLLLLCILSGLHLAHVTGYVVSPKTGGLGRALLAALTFHINLLEATRDYLPASWDILWSLSVEEMFYLFFPLAVRLLRTKKLLIPLLMLFVIVGPFARARAFNPNPVWREYSYLGGMDAIALGCLTALLLSNKRLSRPSIRLSGIAGFALLTFSLCFSIKAYTWGLGRNGLNMTVLAIGTSLTIAAATQSSWRAPRLLSPLLILGRNSYEIYLTHVFVVMALFEMFVHLGKPLQVVPLLFITTIGCAGVLGSLVAAFYSEPMNRTIRRKAAGAASAPEPAIPAQV</sequence>
<feature type="transmembrane region" description="Helical" evidence="1">
    <location>
        <begin position="189"/>
        <end position="206"/>
    </location>
</feature>
<name>A0A4Q7YYD7_9BACT</name>
<evidence type="ECO:0000259" key="2">
    <source>
        <dbReference type="Pfam" id="PF01757"/>
    </source>
</evidence>
<evidence type="ECO:0000313" key="3">
    <source>
        <dbReference type="EMBL" id="RZU42768.1"/>
    </source>
</evidence>
<dbReference type="PANTHER" id="PTHR23028:SF53">
    <property type="entry name" value="ACYL_TRANSF_3 DOMAIN-CONTAINING PROTEIN"/>
    <property type="match status" value="1"/>
</dbReference>
<gene>
    <name evidence="3" type="ORF">BDD14_4363</name>
</gene>
<keyword evidence="1" id="KW-0472">Membrane</keyword>
<dbReference type="GO" id="GO:0000271">
    <property type="term" value="P:polysaccharide biosynthetic process"/>
    <property type="evidence" value="ECO:0007669"/>
    <property type="project" value="TreeGrafter"/>
</dbReference>
<evidence type="ECO:0000313" key="4">
    <source>
        <dbReference type="Proteomes" id="UP000292958"/>
    </source>
</evidence>
<dbReference type="PANTHER" id="PTHR23028">
    <property type="entry name" value="ACETYLTRANSFERASE"/>
    <property type="match status" value="1"/>
</dbReference>
<feature type="domain" description="Acyltransferase 3" evidence="2">
    <location>
        <begin position="17"/>
        <end position="357"/>
    </location>
</feature>
<feature type="transmembrane region" description="Helical" evidence="1">
    <location>
        <begin position="60"/>
        <end position="80"/>
    </location>
</feature>
<dbReference type="Pfam" id="PF01757">
    <property type="entry name" value="Acyl_transf_3"/>
    <property type="match status" value="1"/>
</dbReference>
<dbReference type="AlphaFoldDB" id="A0A4Q7YYD7"/>
<feature type="transmembrane region" description="Helical" evidence="1">
    <location>
        <begin position="21"/>
        <end position="40"/>
    </location>
</feature>
<feature type="transmembrane region" description="Helical" evidence="1">
    <location>
        <begin position="249"/>
        <end position="271"/>
    </location>
</feature>
<feature type="transmembrane region" description="Helical" evidence="1">
    <location>
        <begin position="316"/>
        <end position="336"/>
    </location>
</feature>
<dbReference type="InterPro" id="IPR002656">
    <property type="entry name" value="Acyl_transf_3_dom"/>
</dbReference>
<keyword evidence="1" id="KW-0812">Transmembrane</keyword>
<accession>A0A4Q7YYD7</accession>
<reference evidence="3 4" key="1">
    <citation type="submission" date="2019-02" db="EMBL/GenBank/DDBJ databases">
        <title>Genomic Encyclopedia of Archaeal and Bacterial Type Strains, Phase II (KMG-II): from individual species to whole genera.</title>
        <authorList>
            <person name="Goeker M."/>
        </authorList>
    </citation>
    <scope>NUCLEOTIDE SEQUENCE [LARGE SCALE GENOMIC DNA]</scope>
    <source>
        <strain evidence="3 4">DSM 18101</strain>
    </source>
</reference>
<evidence type="ECO:0000256" key="1">
    <source>
        <dbReference type="SAM" id="Phobius"/>
    </source>
</evidence>